<feature type="transmembrane region" description="Helical" evidence="7">
    <location>
        <begin position="286"/>
        <end position="305"/>
    </location>
</feature>
<feature type="transmembrane region" description="Helical" evidence="7">
    <location>
        <begin position="317"/>
        <end position="348"/>
    </location>
</feature>
<evidence type="ECO:0000256" key="2">
    <source>
        <dbReference type="ARBA" id="ARBA00022475"/>
    </source>
</evidence>
<name>A0ABS5TCU0_9ACTN</name>
<keyword evidence="2" id="KW-1003">Cell membrane</keyword>
<dbReference type="PANTHER" id="PTHR30482">
    <property type="entry name" value="HIGH-AFFINITY BRANCHED-CHAIN AMINO ACID TRANSPORT SYSTEM PERMEASE"/>
    <property type="match status" value="1"/>
</dbReference>
<proteinExistence type="predicted"/>
<evidence type="ECO:0000256" key="1">
    <source>
        <dbReference type="ARBA" id="ARBA00004651"/>
    </source>
</evidence>
<reference evidence="8 9" key="1">
    <citation type="submission" date="2021-05" db="EMBL/GenBank/DDBJ databases">
        <title>Kineosporia and Streptomyces sp. nov. two new marine actinobacteria isolated from Coral.</title>
        <authorList>
            <person name="Buangrab K."/>
            <person name="Sutthacheep M."/>
            <person name="Yeemin T."/>
            <person name="Harunari E."/>
            <person name="Igarashi Y."/>
            <person name="Kanchanasin P."/>
            <person name="Tanasupawat S."/>
            <person name="Phongsopitanun W."/>
        </authorList>
    </citation>
    <scope>NUCLEOTIDE SEQUENCE [LARGE SCALE GENOMIC DNA]</scope>
    <source>
        <strain evidence="8 9">J2-2</strain>
    </source>
</reference>
<comment type="subcellular location">
    <subcellularLocation>
        <location evidence="1">Cell membrane</location>
        <topology evidence="1">Multi-pass membrane protein</topology>
    </subcellularLocation>
</comment>
<evidence type="ECO:0000256" key="4">
    <source>
        <dbReference type="ARBA" id="ARBA00022989"/>
    </source>
</evidence>
<evidence type="ECO:0000256" key="3">
    <source>
        <dbReference type="ARBA" id="ARBA00022692"/>
    </source>
</evidence>
<feature type="transmembrane region" description="Helical" evidence="7">
    <location>
        <begin position="65"/>
        <end position="85"/>
    </location>
</feature>
<keyword evidence="3 7" id="KW-0812">Transmembrane</keyword>
<dbReference type="InterPro" id="IPR001851">
    <property type="entry name" value="ABC_transp_permease"/>
</dbReference>
<dbReference type="EMBL" id="JAHBAY010000003">
    <property type="protein sequence ID" value="MBT0768880.1"/>
    <property type="molecule type" value="Genomic_DNA"/>
</dbReference>
<feature type="transmembrane region" description="Helical" evidence="7">
    <location>
        <begin position="238"/>
        <end position="255"/>
    </location>
</feature>
<evidence type="ECO:0000313" key="8">
    <source>
        <dbReference type="EMBL" id="MBT0768880.1"/>
    </source>
</evidence>
<feature type="transmembrane region" description="Helical" evidence="7">
    <location>
        <begin position="140"/>
        <end position="162"/>
    </location>
</feature>
<evidence type="ECO:0000256" key="7">
    <source>
        <dbReference type="SAM" id="Phobius"/>
    </source>
</evidence>
<protein>
    <submittedName>
        <fullName evidence="8">Branched-chain amino acid ABC transporter permease</fullName>
    </submittedName>
</protein>
<evidence type="ECO:0000256" key="5">
    <source>
        <dbReference type="ARBA" id="ARBA00023136"/>
    </source>
</evidence>
<feature type="transmembrane region" description="Helical" evidence="7">
    <location>
        <begin position="92"/>
        <end position="112"/>
    </location>
</feature>
<keyword evidence="5 7" id="KW-0472">Membrane</keyword>
<dbReference type="InterPro" id="IPR043428">
    <property type="entry name" value="LivM-like"/>
</dbReference>
<evidence type="ECO:0000256" key="6">
    <source>
        <dbReference type="SAM" id="MobiDB-lite"/>
    </source>
</evidence>
<keyword evidence="9" id="KW-1185">Reference proteome</keyword>
<dbReference type="Pfam" id="PF02653">
    <property type="entry name" value="BPD_transp_2"/>
    <property type="match status" value="1"/>
</dbReference>
<dbReference type="Proteomes" id="UP001197247">
    <property type="component" value="Unassembled WGS sequence"/>
</dbReference>
<evidence type="ECO:0000313" key="9">
    <source>
        <dbReference type="Proteomes" id="UP001197247"/>
    </source>
</evidence>
<keyword evidence="4 7" id="KW-1133">Transmembrane helix</keyword>
<sequence>MTTTPEITTPPKELKPAKVGSRSSIAWPLGFLGVAVLIFVLNQWILPEASADVQSGFREWLPMSAVNEAVLWAIFALGLNIVVGYSGLLDLGYVAFWGIGGYVAGWLMAPFANQVAPQWNNLKISVWGHPLPGQDYGIHLNFWLVLIIAAVVCALAGVVIGAPTLRLKSDYLALVTLGFGEILPEVFRNGERVGPNGAWNITNGTKGITPVDQIGTGPFQLIPGVPDLLGPFDLTWKFIVYGGLLALAMFVSLRIREGRLGRAWLAIREDELAASMMGVPLMRTKLSAYAVGASFGGIGGVCYATHVGGVLADRFTFSVSIILLAMVVLGGMGNVWGVTIGALGLAWINSTGLSKFGDVYNDVTGGNVNFASHNFLIFGAVLVLFMLFRREGLIPETRTKQVLQEPERGEIESLGAEMEGTAEDTAAEGAHK</sequence>
<feature type="transmembrane region" description="Helical" evidence="7">
    <location>
        <begin position="368"/>
        <end position="388"/>
    </location>
</feature>
<feature type="region of interest" description="Disordered" evidence="6">
    <location>
        <begin position="404"/>
        <end position="432"/>
    </location>
</feature>
<dbReference type="RefSeq" id="WP_214155184.1">
    <property type="nucleotide sequence ID" value="NZ_JAHBAY010000003.1"/>
</dbReference>
<gene>
    <name evidence="8" type="ORF">KIH74_08080</name>
</gene>
<feature type="transmembrane region" description="Helical" evidence="7">
    <location>
        <begin position="25"/>
        <end position="45"/>
    </location>
</feature>
<dbReference type="PANTHER" id="PTHR30482:SF10">
    <property type="entry name" value="HIGH-AFFINITY BRANCHED-CHAIN AMINO ACID TRANSPORT PROTEIN BRAE"/>
    <property type="match status" value="1"/>
</dbReference>
<dbReference type="CDD" id="cd06581">
    <property type="entry name" value="TM_PBP1_LivM_like"/>
    <property type="match status" value="1"/>
</dbReference>
<accession>A0ABS5TCU0</accession>
<comment type="caution">
    <text evidence="8">The sequence shown here is derived from an EMBL/GenBank/DDBJ whole genome shotgun (WGS) entry which is preliminary data.</text>
</comment>
<organism evidence="8 9">
    <name type="scientific">Kineosporia corallincola</name>
    <dbReference type="NCBI Taxonomy" id="2835133"/>
    <lineage>
        <taxon>Bacteria</taxon>
        <taxon>Bacillati</taxon>
        <taxon>Actinomycetota</taxon>
        <taxon>Actinomycetes</taxon>
        <taxon>Kineosporiales</taxon>
        <taxon>Kineosporiaceae</taxon>
        <taxon>Kineosporia</taxon>
    </lineage>
</organism>